<keyword evidence="1" id="KW-0378">Hydrolase</keyword>
<evidence type="ECO:0000313" key="1">
    <source>
        <dbReference type="EMBL" id="RQW63651.1"/>
    </source>
</evidence>
<dbReference type="SFLD" id="SFLDG01140">
    <property type="entry name" value="C2.B:_Phosphomannomutase_and_P"/>
    <property type="match status" value="1"/>
</dbReference>
<sequence>MYKLIAIDIDGTLLNSKRELTKETKDAITEARSQGVKVILASGRPIAGMRKQLDALNINSDDDYVIHFNGSVVETAGTGKVIHSEILTGADAKLVAELAKQLNVNTHAFSQSLGLITPKESKYTTVESTINNIELHEMDFGSLSDDHTIIKAMIVDEPQQLDEAIAQLPPELYEKYTIVKSADYFLEFLNPKSNKGLAVKKLAEALNIPQEQVMCIGDAGNDKHMVAYAGMGVAMGNAMEETKAVANYITGTNDENGVAQAINKFVLGK</sequence>
<reference evidence="1 2" key="1">
    <citation type="submission" date="2018-11" db="EMBL/GenBank/DDBJ databases">
        <title>Vibrio LJC006 sp. nov., isolated from seawater during the bloom of the enteromorpha.</title>
        <authorList>
            <person name="Liang J."/>
        </authorList>
    </citation>
    <scope>NUCLEOTIDE SEQUENCE [LARGE SCALE GENOMIC DNA]</scope>
    <source>
        <strain evidence="1 2">LJC006</strain>
    </source>
</reference>
<dbReference type="EC" id="3.1.3.23" evidence="1"/>
<dbReference type="InterPro" id="IPR036412">
    <property type="entry name" value="HAD-like_sf"/>
</dbReference>
<proteinExistence type="predicted"/>
<protein>
    <submittedName>
        <fullName evidence="1">Sugar-phosphatase</fullName>
        <ecNumber evidence="1">3.1.3.23</ecNumber>
    </submittedName>
</protein>
<dbReference type="NCBIfam" id="TIGR01484">
    <property type="entry name" value="HAD-SF-IIB"/>
    <property type="match status" value="1"/>
</dbReference>
<dbReference type="InterPro" id="IPR006379">
    <property type="entry name" value="HAD-SF_hydro_IIB"/>
</dbReference>
<dbReference type="PANTHER" id="PTHR10000">
    <property type="entry name" value="PHOSPHOSERINE PHOSPHATASE"/>
    <property type="match status" value="1"/>
</dbReference>
<keyword evidence="2" id="KW-1185">Reference proteome</keyword>
<dbReference type="InterPro" id="IPR023214">
    <property type="entry name" value="HAD_sf"/>
</dbReference>
<dbReference type="PROSITE" id="PS01228">
    <property type="entry name" value="COF_1"/>
    <property type="match status" value="1"/>
</dbReference>
<dbReference type="GO" id="GO:0005829">
    <property type="term" value="C:cytosol"/>
    <property type="evidence" value="ECO:0007669"/>
    <property type="project" value="TreeGrafter"/>
</dbReference>
<dbReference type="PANTHER" id="PTHR10000:SF8">
    <property type="entry name" value="HAD SUPERFAMILY HYDROLASE-LIKE, TYPE 3"/>
    <property type="match status" value="1"/>
</dbReference>
<gene>
    <name evidence="1" type="ORF">EES38_10435</name>
</gene>
<dbReference type="EMBL" id="RJVQ01000003">
    <property type="protein sequence ID" value="RQW63651.1"/>
    <property type="molecule type" value="Genomic_DNA"/>
</dbReference>
<dbReference type="AlphaFoldDB" id="A0A3N9TH75"/>
<name>A0A3N9TH75_9VIBR</name>
<dbReference type="SUPFAM" id="SSF56784">
    <property type="entry name" value="HAD-like"/>
    <property type="match status" value="1"/>
</dbReference>
<dbReference type="GO" id="GO:0000287">
    <property type="term" value="F:magnesium ion binding"/>
    <property type="evidence" value="ECO:0007669"/>
    <property type="project" value="TreeGrafter"/>
</dbReference>
<organism evidence="1 2">
    <name type="scientific">Vibrio viridaestus</name>
    <dbReference type="NCBI Taxonomy" id="2487322"/>
    <lineage>
        <taxon>Bacteria</taxon>
        <taxon>Pseudomonadati</taxon>
        <taxon>Pseudomonadota</taxon>
        <taxon>Gammaproteobacteria</taxon>
        <taxon>Vibrionales</taxon>
        <taxon>Vibrionaceae</taxon>
        <taxon>Vibrio</taxon>
    </lineage>
</organism>
<dbReference type="GO" id="GO:0050308">
    <property type="term" value="F:sugar-phosphatase activity"/>
    <property type="evidence" value="ECO:0007669"/>
    <property type="project" value="UniProtKB-EC"/>
</dbReference>
<dbReference type="NCBIfam" id="TIGR00099">
    <property type="entry name" value="Cof-subfamily"/>
    <property type="match status" value="1"/>
</dbReference>
<dbReference type="CDD" id="cd07516">
    <property type="entry name" value="HAD_Pase"/>
    <property type="match status" value="1"/>
</dbReference>
<dbReference type="Pfam" id="PF08282">
    <property type="entry name" value="Hydrolase_3"/>
    <property type="match status" value="1"/>
</dbReference>
<comment type="caution">
    <text evidence="1">The sequence shown here is derived from an EMBL/GenBank/DDBJ whole genome shotgun (WGS) entry which is preliminary data.</text>
</comment>
<dbReference type="Gene3D" id="3.40.50.1000">
    <property type="entry name" value="HAD superfamily/HAD-like"/>
    <property type="match status" value="1"/>
</dbReference>
<dbReference type="SFLD" id="SFLDG01144">
    <property type="entry name" value="C2.B.4:_PGP_Like"/>
    <property type="match status" value="1"/>
</dbReference>
<dbReference type="Gene3D" id="3.30.1240.10">
    <property type="match status" value="1"/>
</dbReference>
<dbReference type="Proteomes" id="UP000281112">
    <property type="component" value="Unassembled WGS sequence"/>
</dbReference>
<dbReference type="NCBIfam" id="NF007806">
    <property type="entry name" value="PRK10513.1"/>
    <property type="match status" value="1"/>
</dbReference>
<evidence type="ECO:0000313" key="2">
    <source>
        <dbReference type="Proteomes" id="UP000281112"/>
    </source>
</evidence>
<dbReference type="InterPro" id="IPR000150">
    <property type="entry name" value="Cof"/>
</dbReference>
<dbReference type="RefSeq" id="WP_124937113.1">
    <property type="nucleotide sequence ID" value="NZ_RJVQ01000003.1"/>
</dbReference>
<dbReference type="OrthoDB" id="9781413at2"/>
<accession>A0A3N9TH75</accession>
<dbReference type="SFLD" id="SFLDS00003">
    <property type="entry name" value="Haloacid_Dehalogenase"/>
    <property type="match status" value="1"/>
</dbReference>